<dbReference type="EMBL" id="JACOFV010000022">
    <property type="protein sequence ID" value="MBC3864109.1"/>
    <property type="molecule type" value="Genomic_DNA"/>
</dbReference>
<reference evidence="2" key="1">
    <citation type="submission" date="2020-08" db="EMBL/GenBank/DDBJ databases">
        <title>Novel species isolated from subtropical streams in China.</title>
        <authorList>
            <person name="Lu H."/>
        </authorList>
    </citation>
    <scope>NUCLEOTIDE SEQUENCE</scope>
    <source>
        <strain evidence="2">KACC 12607</strain>
    </source>
</reference>
<sequence>MNKAQSKAALLFFFALIAGSATFLFVTKNSTSNFESQHQPQSPETWKHSPFDKTHAASTTSTSRLVLVSLSDQVDRLIATHDPKDAYAAFLLIDGCITFQKFGFVPYFGFPHVREMTDDEIDQKEKLCRGLTERMRTSRLDYLTFAAKNKVDAADVSYFQAGPFGDNSALKTRPNDPLVLEWKKQAIEQLANRANDGDYSSLSVLEREYTESTGVAEKNPLLAFTYASAMRQINDHIGITSLYGDALLSELKNQLSIEESKTAVANANAIYANWLRHSRE</sequence>
<gene>
    <name evidence="2" type="ORF">H8K32_18530</name>
</gene>
<organism evidence="2 3">
    <name type="scientific">Undibacterium jejuense</name>
    <dbReference type="NCBI Taxonomy" id="1344949"/>
    <lineage>
        <taxon>Bacteria</taxon>
        <taxon>Pseudomonadati</taxon>
        <taxon>Pseudomonadota</taxon>
        <taxon>Betaproteobacteria</taxon>
        <taxon>Burkholderiales</taxon>
        <taxon>Oxalobacteraceae</taxon>
        <taxon>Undibacterium</taxon>
    </lineage>
</organism>
<protein>
    <submittedName>
        <fullName evidence="2">Uncharacterized protein</fullName>
    </submittedName>
</protein>
<dbReference type="AlphaFoldDB" id="A0A923HNC3"/>
<accession>A0A923HNC3</accession>
<keyword evidence="3" id="KW-1185">Reference proteome</keyword>
<feature type="compositionally biased region" description="Polar residues" evidence="1">
    <location>
        <begin position="34"/>
        <end position="44"/>
    </location>
</feature>
<evidence type="ECO:0000313" key="3">
    <source>
        <dbReference type="Proteomes" id="UP000634011"/>
    </source>
</evidence>
<dbReference type="Proteomes" id="UP000634011">
    <property type="component" value="Unassembled WGS sequence"/>
</dbReference>
<feature type="compositionally biased region" description="Basic and acidic residues" evidence="1">
    <location>
        <begin position="45"/>
        <end position="55"/>
    </location>
</feature>
<proteinExistence type="predicted"/>
<name>A0A923HNC3_9BURK</name>
<feature type="region of interest" description="Disordered" evidence="1">
    <location>
        <begin position="34"/>
        <end position="57"/>
    </location>
</feature>
<comment type="caution">
    <text evidence="2">The sequence shown here is derived from an EMBL/GenBank/DDBJ whole genome shotgun (WGS) entry which is preliminary data.</text>
</comment>
<evidence type="ECO:0000256" key="1">
    <source>
        <dbReference type="SAM" id="MobiDB-lite"/>
    </source>
</evidence>
<evidence type="ECO:0000313" key="2">
    <source>
        <dbReference type="EMBL" id="MBC3864109.1"/>
    </source>
</evidence>